<accession>A0AAD4M4L7</accession>
<dbReference type="Proteomes" id="UP001203297">
    <property type="component" value="Unassembled WGS sequence"/>
</dbReference>
<proteinExistence type="predicted"/>
<keyword evidence="6" id="KW-1185">Reference proteome</keyword>
<reference evidence="5" key="1">
    <citation type="journal article" date="2022" name="New Phytol.">
        <title>Evolutionary transition to the ectomycorrhizal habit in the genomes of a hyperdiverse lineage of mushroom-forming fungi.</title>
        <authorList>
            <person name="Looney B."/>
            <person name="Miyauchi S."/>
            <person name="Morin E."/>
            <person name="Drula E."/>
            <person name="Courty P.E."/>
            <person name="Kohler A."/>
            <person name="Kuo A."/>
            <person name="LaButti K."/>
            <person name="Pangilinan J."/>
            <person name="Lipzen A."/>
            <person name="Riley R."/>
            <person name="Andreopoulos W."/>
            <person name="He G."/>
            <person name="Johnson J."/>
            <person name="Nolan M."/>
            <person name="Tritt A."/>
            <person name="Barry K.W."/>
            <person name="Grigoriev I.V."/>
            <person name="Nagy L.G."/>
            <person name="Hibbett D."/>
            <person name="Henrissat B."/>
            <person name="Matheny P.B."/>
            <person name="Labbe J."/>
            <person name="Martin F.M."/>
        </authorList>
    </citation>
    <scope>NUCLEOTIDE SEQUENCE</scope>
    <source>
        <strain evidence="5">BPL690</strain>
    </source>
</reference>
<dbReference type="SUPFAM" id="SSF54928">
    <property type="entry name" value="RNA-binding domain, RBD"/>
    <property type="match status" value="1"/>
</dbReference>
<dbReference type="AlphaFoldDB" id="A0AAD4M4L7"/>
<dbReference type="PROSITE" id="PS50102">
    <property type="entry name" value="RRM"/>
    <property type="match status" value="1"/>
</dbReference>
<name>A0AAD4M4L7_9AGAM</name>
<dbReference type="InterPro" id="IPR050374">
    <property type="entry name" value="RRT5_SRSF_SR"/>
</dbReference>
<organism evidence="5 6">
    <name type="scientific">Multifurca ochricompacta</name>
    <dbReference type="NCBI Taxonomy" id="376703"/>
    <lineage>
        <taxon>Eukaryota</taxon>
        <taxon>Fungi</taxon>
        <taxon>Dikarya</taxon>
        <taxon>Basidiomycota</taxon>
        <taxon>Agaricomycotina</taxon>
        <taxon>Agaricomycetes</taxon>
        <taxon>Russulales</taxon>
        <taxon>Russulaceae</taxon>
        <taxon>Multifurca</taxon>
    </lineage>
</organism>
<dbReference type="Pfam" id="PF00076">
    <property type="entry name" value="RRM_1"/>
    <property type="match status" value="1"/>
</dbReference>
<dbReference type="EMBL" id="WTXG01000012">
    <property type="protein sequence ID" value="KAI0301819.1"/>
    <property type="molecule type" value="Genomic_DNA"/>
</dbReference>
<feature type="compositionally biased region" description="Basic residues" evidence="3">
    <location>
        <begin position="15"/>
        <end position="27"/>
    </location>
</feature>
<gene>
    <name evidence="5" type="ORF">B0F90DRAFT_1715619</name>
</gene>
<evidence type="ECO:0000313" key="5">
    <source>
        <dbReference type="EMBL" id="KAI0301819.1"/>
    </source>
</evidence>
<dbReference type="InterPro" id="IPR035979">
    <property type="entry name" value="RBD_domain_sf"/>
</dbReference>
<feature type="region of interest" description="Disordered" evidence="3">
    <location>
        <begin position="1"/>
        <end position="49"/>
    </location>
</feature>
<evidence type="ECO:0000259" key="4">
    <source>
        <dbReference type="PROSITE" id="PS50102"/>
    </source>
</evidence>
<sequence>MARFSARPSSMDRYSRHHSRLGKKAPKRFSSTPAHHKPSHRERPTPGTATFKRSQLTFVYAGNLGLDVKNADLAKFFESSGKVNKIDIRCGIRSHTVYATVLFASVEAATRALALNGHTMLGRKMVVRPRP</sequence>
<feature type="domain" description="RRM" evidence="4">
    <location>
        <begin position="57"/>
        <end position="131"/>
    </location>
</feature>
<comment type="caution">
    <text evidence="5">The sequence shown here is derived from an EMBL/GenBank/DDBJ whole genome shotgun (WGS) entry which is preliminary data.</text>
</comment>
<evidence type="ECO:0000256" key="1">
    <source>
        <dbReference type="ARBA" id="ARBA00022884"/>
    </source>
</evidence>
<dbReference type="GO" id="GO:0005634">
    <property type="term" value="C:nucleus"/>
    <property type="evidence" value="ECO:0007669"/>
    <property type="project" value="TreeGrafter"/>
</dbReference>
<protein>
    <recommendedName>
        <fullName evidence="4">RRM domain-containing protein</fullName>
    </recommendedName>
</protein>
<dbReference type="SMART" id="SM00360">
    <property type="entry name" value="RRM"/>
    <property type="match status" value="1"/>
</dbReference>
<dbReference type="Gene3D" id="3.30.70.330">
    <property type="match status" value="1"/>
</dbReference>
<dbReference type="GO" id="GO:0005737">
    <property type="term" value="C:cytoplasm"/>
    <property type="evidence" value="ECO:0007669"/>
    <property type="project" value="TreeGrafter"/>
</dbReference>
<dbReference type="GO" id="GO:0003729">
    <property type="term" value="F:mRNA binding"/>
    <property type="evidence" value="ECO:0007669"/>
    <property type="project" value="TreeGrafter"/>
</dbReference>
<dbReference type="InterPro" id="IPR012677">
    <property type="entry name" value="Nucleotide-bd_a/b_plait_sf"/>
</dbReference>
<evidence type="ECO:0000313" key="6">
    <source>
        <dbReference type="Proteomes" id="UP001203297"/>
    </source>
</evidence>
<keyword evidence="1 2" id="KW-0694">RNA-binding</keyword>
<evidence type="ECO:0000256" key="3">
    <source>
        <dbReference type="SAM" id="MobiDB-lite"/>
    </source>
</evidence>
<dbReference type="InterPro" id="IPR000504">
    <property type="entry name" value="RRM_dom"/>
</dbReference>
<dbReference type="CDD" id="cd00590">
    <property type="entry name" value="RRM_SF"/>
    <property type="match status" value="1"/>
</dbReference>
<dbReference type="PANTHER" id="PTHR23003">
    <property type="entry name" value="RNA RECOGNITION MOTIF RRM DOMAIN CONTAINING PROTEIN"/>
    <property type="match status" value="1"/>
</dbReference>
<evidence type="ECO:0000256" key="2">
    <source>
        <dbReference type="PROSITE-ProRule" id="PRU00176"/>
    </source>
</evidence>